<protein>
    <submittedName>
        <fullName evidence="2">Uncharacterized protein</fullName>
    </submittedName>
</protein>
<feature type="transmembrane region" description="Helical" evidence="1">
    <location>
        <begin position="12"/>
        <end position="28"/>
    </location>
</feature>
<proteinExistence type="predicted"/>
<sequence length="120" mass="13663">MAPLPTGFDTPMTYICDTYLVVLAIVVHRPRRDDDVHSKKNTPCDDHAFLLILLFSFLSLLFKLTGTHVHVMKAKTTHILFDCNKILVLSLSKPAPNSPMRSWLHRISPINTLGEQLWIL</sequence>
<feature type="transmembrane region" description="Helical" evidence="1">
    <location>
        <begin position="48"/>
        <end position="66"/>
    </location>
</feature>
<dbReference type="AlphaFoldDB" id="A0A9P5Q4X8"/>
<name>A0A9P5Q4X8_9AGAR</name>
<dbReference type="Proteomes" id="UP000772434">
    <property type="component" value="Unassembled WGS sequence"/>
</dbReference>
<gene>
    <name evidence="2" type="ORF">BDP27DRAFT_347002</name>
</gene>
<keyword evidence="3" id="KW-1185">Reference proteome</keyword>
<evidence type="ECO:0000313" key="3">
    <source>
        <dbReference type="Proteomes" id="UP000772434"/>
    </source>
</evidence>
<keyword evidence="1" id="KW-1133">Transmembrane helix</keyword>
<accession>A0A9P5Q4X8</accession>
<evidence type="ECO:0000313" key="2">
    <source>
        <dbReference type="EMBL" id="KAF9078156.1"/>
    </source>
</evidence>
<keyword evidence="1" id="KW-0812">Transmembrane</keyword>
<organism evidence="2 3">
    <name type="scientific">Rhodocollybia butyracea</name>
    <dbReference type="NCBI Taxonomy" id="206335"/>
    <lineage>
        <taxon>Eukaryota</taxon>
        <taxon>Fungi</taxon>
        <taxon>Dikarya</taxon>
        <taxon>Basidiomycota</taxon>
        <taxon>Agaricomycotina</taxon>
        <taxon>Agaricomycetes</taxon>
        <taxon>Agaricomycetidae</taxon>
        <taxon>Agaricales</taxon>
        <taxon>Marasmiineae</taxon>
        <taxon>Omphalotaceae</taxon>
        <taxon>Rhodocollybia</taxon>
    </lineage>
</organism>
<evidence type="ECO:0000256" key="1">
    <source>
        <dbReference type="SAM" id="Phobius"/>
    </source>
</evidence>
<keyword evidence="1" id="KW-0472">Membrane</keyword>
<comment type="caution">
    <text evidence="2">The sequence shown here is derived from an EMBL/GenBank/DDBJ whole genome shotgun (WGS) entry which is preliminary data.</text>
</comment>
<dbReference type="EMBL" id="JADNRY010000002">
    <property type="protein sequence ID" value="KAF9078156.1"/>
    <property type="molecule type" value="Genomic_DNA"/>
</dbReference>
<reference evidence="2" key="1">
    <citation type="submission" date="2020-11" db="EMBL/GenBank/DDBJ databases">
        <authorList>
            <consortium name="DOE Joint Genome Institute"/>
            <person name="Ahrendt S."/>
            <person name="Riley R."/>
            <person name="Andreopoulos W."/>
            <person name="Labutti K."/>
            <person name="Pangilinan J."/>
            <person name="Ruiz-Duenas F.J."/>
            <person name="Barrasa J.M."/>
            <person name="Sanchez-Garcia M."/>
            <person name="Camarero S."/>
            <person name="Miyauchi S."/>
            <person name="Serrano A."/>
            <person name="Linde D."/>
            <person name="Babiker R."/>
            <person name="Drula E."/>
            <person name="Ayuso-Fernandez I."/>
            <person name="Pacheco R."/>
            <person name="Padilla G."/>
            <person name="Ferreira P."/>
            <person name="Barriuso J."/>
            <person name="Kellner H."/>
            <person name="Castanera R."/>
            <person name="Alfaro M."/>
            <person name="Ramirez L."/>
            <person name="Pisabarro A.G."/>
            <person name="Kuo A."/>
            <person name="Tritt A."/>
            <person name="Lipzen A."/>
            <person name="He G."/>
            <person name="Yan M."/>
            <person name="Ng V."/>
            <person name="Cullen D."/>
            <person name="Martin F."/>
            <person name="Rosso M.-N."/>
            <person name="Henrissat B."/>
            <person name="Hibbett D."/>
            <person name="Martinez A.T."/>
            <person name="Grigoriev I.V."/>
        </authorList>
    </citation>
    <scope>NUCLEOTIDE SEQUENCE</scope>
    <source>
        <strain evidence="2">AH 40177</strain>
    </source>
</reference>